<dbReference type="PANTHER" id="PTHR35568:SF1">
    <property type="entry name" value="TRANSCRIPTIONAL REGULATOR DAUR"/>
    <property type="match status" value="1"/>
</dbReference>
<sequence>MIIIKHVDEFFEMMKPMIRLISSALGANCEVVLHDMRKPEHSIVGIENGHITGRKVGDSSTNLGLEVIRKPEEEGDLLNYLTSSKDGKVLKSSSLYFYDEQGKAISSVCINYNITDFMMAANVLNEFIRTAKKVDETFTGDINDVIEGLLEEAVEKVGKPVPFMQKEDKLKLLKYLDDKGVFTVKRSMERVAMFLDISKFTVYNYLEEIRVKSN</sequence>
<proteinExistence type="predicted"/>
<dbReference type="InterPro" id="IPR039446">
    <property type="entry name" value="DauR-like"/>
</dbReference>
<dbReference type="RefSeq" id="WP_185120883.1">
    <property type="nucleotide sequence ID" value="NZ_JACJVQ010000014.1"/>
</dbReference>
<reference evidence="3 4" key="1">
    <citation type="submission" date="2020-08" db="EMBL/GenBank/DDBJ databases">
        <title>Cohnella phylogeny.</title>
        <authorList>
            <person name="Dunlap C."/>
        </authorList>
    </citation>
    <scope>NUCLEOTIDE SEQUENCE [LARGE SCALE GENOMIC DNA]</scope>
    <source>
        <strain evidence="3 4">DSM 25241</strain>
    </source>
</reference>
<feature type="domain" description="YheO-like" evidence="1">
    <location>
        <begin position="12"/>
        <end position="122"/>
    </location>
</feature>
<dbReference type="InterPro" id="IPR013559">
    <property type="entry name" value="YheO"/>
</dbReference>
<dbReference type="AlphaFoldDB" id="A0A841SWM7"/>
<dbReference type="PANTHER" id="PTHR35568">
    <property type="entry name" value="TRANSCRIPTIONAL REGULATOR DAUR"/>
    <property type="match status" value="1"/>
</dbReference>
<dbReference type="EMBL" id="JACJVQ010000014">
    <property type="protein sequence ID" value="MBB6635642.1"/>
    <property type="molecule type" value="Genomic_DNA"/>
</dbReference>
<evidence type="ECO:0000259" key="1">
    <source>
        <dbReference type="Pfam" id="PF08348"/>
    </source>
</evidence>
<evidence type="ECO:0000313" key="4">
    <source>
        <dbReference type="Proteomes" id="UP000535838"/>
    </source>
</evidence>
<evidence type="ECO:0000313" key="3">
    <source>
        <dbReference type="EMBL" id="MBB6635642.1"/>
    </source>
</evidence>
<dbReference type="Proteomes" id="UP000535838">
    <property type="component" value="Unassembled WGS sequence"/>
</dbReference>
<organism evidence="3 4">
    <name type="scientific">Cohnella thailandensis</name>
    <dbReference type="NCBI Taxonomy" id="557557"/>
    <lineage>
        <taxon>Bacteria</taxon>
        <taxon>Bacillati</taxon>
        <taxon>Bacillota</taxon>
        <taxon>Bacilli</taxon>
        <taxon>Bacillales</taxon>
        <taxon>Paenibacillaceae</taxon>
        <taxon>Cohnella</taxon>
    </lineage>
</organism>
<evidence type="ECO:0000259" key="2">
    <source>
        <dbReference type="Pfam" id="PF13309"/>
    </source>
</evidence>
<comment type="caution">
    <text evidence="3">The sequence shown here is derived from an EMBL/GenBank/DDBJ whole genome shotgun (WGS) entry which is preliminary data.</text>
</comment>
<dbReference type="Pfam" id="PF08348">
    <property type="entry name" value="PAS_6"/>
    <property type="match status" value="1"/>
</dbReference>
<protein>
    <submittedName>
        <fullName evidence="3">Transcriptional regulator</fullName>
    </submittedName>
</protein>
<dbReference type="InterPro" id="IPR039445">
    <property type="entry name" value="DauR-like_HTH"/>
</dbReference>
<accession>A0A841SWM7</accession>
<gene>
    <name evidence="3" type="ORF">H7B67_16095</name>
</gene>
<feature type="domain" description="Transcriptional regulator DauR-like HTH" evidence="2">
    <location>
        <begin position="146"/>
        <end position="206"/>
    </location>
</feature>
<name>A0A841SWM7_9BACL</name>
<dbReference type="Pfam" id="PF13309">
    <property type="entry name" value="HTH_22"/>
    <property type="match status" value="1"/>
</dbReference>
<keyword evidence="4" id="KW-1185">Reference proteome</keyword>